<dbReference type="Proteomes" id="UP001177003">
    <property type="component" value="Chromosome 3"/>
</dbReference>
<dbReference type="EMBL" id="OX465079">
    <property type="protein sequence ID" value="CAI9274862.1"/>
    <property type="molecule type" value="Genomic_DNA"/>
</dbReference>
<name>A0AA35YJ47_LACSI</name>
<reference evidence="1" key="1">
    <citation type="submission" date="2023-04" db="EMBL/GenBank/DDBJ databases">
        <authorList>
            <person name="Vijverberg K."/>
            <person name="Xiong W."/>
            <person name="Schranz E."/>
        </authorList>
    </citation>
    <scope>NUCLEOTIDE SEQUENCE</scope>
</reference>
<keyword evidence="2" id="KW-1185">Reference proteome</keyword>
<accession>A0AA35YJ47</accession>
<evidence type="ECO:0000313" key="1">
    <source>
        <dbReference type="EMBL" id="CAI9274862.1"/>
    </source>
</evidence>
<evidence type="ECO:0000313" key="2">
    <source>
        <dbReference type="Proteomes" id="UP001177003"/>
    </source>
</evidence>
<sequence>MESCKAQINKQWTQLPLEIPWHFGKKMTQVYDQWNIKGSLVAKLQRIEGLLTGLPVSKSPAIQAISSSVCEQADDVRKNMLGFINEVSLPRFATSTLLMKVTFNNILYLQSPPIGDLDLSFCAGDLGFTSHPFTNTSNE</sequence>
<proteinExistence type="predicted"/>
<organism evidence="1 2">
    <name type="scientific">Lactuca saligna</name>
    <name type="common">Willowleaf lettuce</name>
    <dbReference type="NCBI Taxonomy" id="75948"/>
    <lineage>
        <taxon>Eukaryota</taxon>
        <taxon>Viridiplantae</taxon>
        <taxon>Streptophyta</taxon>
        <taxon>Embryophyta</taxon>
        <taxon>Tracheophyta</taxon>
        <taxon>Spermatophyta</taxon>
        <taxon>Magnoliopsida</taxon>
        <taxon>eudicotyledons</taxon>
        <taxon>Gunneridae</taxon>
        <taxon>Pentapetalae</taxon>
        <taxon>asterids</taxon>
        <taxon>campanulids</taxon>
        <taxon>Asterales</taxon>
        <taxon>Asteraceae</taxon>
        <taxon>Cichorioideae</taxon>
        <taxon>Cichorieae</taxon>
        <taxon>Lactucinae</taxon>
        <taxon>Lactuca</taxon>
    </lineage>
</organism>
<dbReference type="AlphaFoldDB" id="A0AA35YJ47"/>
<gene>
    <name evidence="1" type="ORF">LSALG_LOCUS14916</name>
</gene>
<protein>
    <submittedName>
        <fullName evidence="1">Uncharacterized protein</fullName>
    </submittedName>
</protein>